<evidence type="ECO:0000256" key="1">
    <source>
        <dbReference type="ARBA" id="ARBA00022729"/>
    </source>
</evidence>
<keyword evidence="1" id="KW-0732">Signal</keyword>
<dbReference type="KEGG" id="ssai:N0B31_04825"/>
<protein>
    <submittedName>
        <fullName evidence="5">Transporter substrate-binding domain-containing protein</fullName>
    </submittedName>
</protein>
<gene>
    <name evidence="5" type="ORF">N0B31_04825</name>
</gene>
<dbReference type="Gene3D" id="3.40.190.10">
    <property type="entry name" value="Periplasmic binding protein-like II"/>
    <property type="match status" value="2"/>
</dbReference>
<dbReference type="SUPFAM" id="SSF53850">
    <property type="entry name" value="Periplasmic binding protein-like II"/>
    <property type="match status" value="1"/>
</dbReference>
<accession>A0A9E7UCB3</accession>
<dbReference type="PROSITE" id="PS51257">
    <property type="entry name" value="PROKAR_LIPOPROTEIN"/>
    <property type="match status" value="1"/>
</dbReference>
<evidence type="ECO:0000313" key="6">
    <source>
        <dbReference type="Proteomes" id="UP001057580"/>
    </source>
</evidence>
<sequence length="288" mass="30785">MVSRDIDRRSYLKAVGAAGVTATLAGCTSDGGNGGGDGDGNGDGNGDGGDTDTATPTETPAPQIVAGTAPGFPPFEIKEDGELTGFDVELFEAIVAETEYEFGGWREFEFDALIPALRDERIDAIAAAMTITDERDQVIDFSDPYYSADQSVIVLEGGDFVPESLDDLSGRMVGVQEGTTGEGVVDTQLIEEGKLQESNKRVYGNYTLAVQDLENGNIDAIVLDQPVGATFADQRDVTVAFVYETGERYGFGVRQNDSARQQAINDGLAAVRDNGTYEELRNEWFGSE</sequence>
<dbReference type="GeneID" id="74941721"/>
<proteinExistence type="predicted"/>
<dbReference type="SMART" id="SM00062">
    <property type="entry name" value="PBPb"/>
    <property type="match status" value="1"/>
</dbReference>
<feature type="domain" description="Ionotropic glutamate receptor C-terminal" evidence="4">
    <location>
        <begin position="63"/>
        <end position="287"/>
    </location>
</feature>
<name>A0A9E7UCB3_9EURY</name>
<dbReference type="PANTHER" id="PTHR35936:SF17">
    <property type="entry name" value="ARGININE-BINDING EXTRACELLULAR PROTEIN ARTP"/>
    <property type="match status" value="1"/>
</dbReference>
<dbReference type="PANTHER" id="PTHR35936">
    <property type="entry name" value="MEMBRANE-BOUND LYTIC MUREIN TRANSGLYCOSYLASE F"/>
    <property type="match status" value="1"/>
</dbReference>
<dbReference type="CDD" id="cd13624">
    <property type="entry name" value="PBP2_Arg_Lys_His"/>
    <property type="match status" value="1"/>
</dbReference>
<dbReference type="InterPro" id="IPR001638">
    <property type="entry name" value="Solute-binding_3/MltF_N"/>
</dbReference>
<evidence type="ECO:0000256" key="2">
    <source>
        <dbReference type="SAM" id="MobiDB-lite"/>
    </source>
</evidence>
<dbReference type="InterPro" id="IPR001320">
    <property type="entry name" value="Iontro_rcpt_C"/>
</dbReference>
<feature type="domain" description="Solute-binding protein family 3/N-terminal" evidence="3">
    <location>
        <begin position="63"/>
        <end position="288"/>
    </location>
</feature>
<evidence type="ECO:0000259" key="3">
    <source>
        <dbReference type="SMART" id="SM00062"/>
    </source>
</evidence>
<organism evidence="5 6">
    <name type="scientific">Salinirubellus salinus</name>
    <dbReference type="NCBI Taxonomy" id="1364945"/>
    <lineage>
        <taxon>Archaea</taxon>
        <taxon>Methanobacteriati</taxon>
        <taxon>Methanobacteriota</taxon>
        <taxon>Stenosarchaea group</taxon>
        <taxon>Halobacteria</taxon>
        <taxon>Halobacteriales</taxon>
        <taxon>Natronomonadaceae</taxon>
        <taxon>Salinirubellus</taxon>
    </lineage>
</organism>
<reference evidence="5" key="1">
    <citation type="submission" date="2022-09" db="EMBL/GenBank/DDBJ databases">
        <title>Diverse halophilic archaea isolated from saline environments.</title>
        <authorList>
            <person name="Cui H.-L."/>
        </authorList>
    </citation>
    <scope>NUCLEOTIDE SEQUENCE</scope>
    <source>
        <strain evidence="5">ZS-35-S2</strain>
    </source>
</reference>
<dbReference type="GO" id="GO:0015276">
    <property type="term" value="F:ligand-gated monoatomic ion channel activity"/>
    <property type="evidence" value="ECO:0007669"/>
    <property type="project" value="InterPro"/>
</dbReference>
<dbReference type="SMART" id="SM00079">
    <property type="entry name" value="PBPe"/>
    <property type="match status" value="1"/>
</dbReference>
<dbReference type="AlphaFoldDB" id="A0A9E7UCB3"/>
<keyword evidence="6" id="KW-1185">Reference proteome</keyword>
<feature type="compositionally biased region" description="Gly residues" evidence="2">
    <location>
        <begin position="29"/>
        <end position="48"/>
    </location>
</feature>
<dbReference type="RefSeq" id="WP_260594709.1">
    <property type="nucleotide sequence ID" value="NZ_CP104003.1"/>
</dbReference>
<evidence type="ECO:0000313" key="5">
    <source>
        <dbReference type="EMBL" id="UWM55609.1"/>
    </source>
</evidence>
<dbReference type="EMBL" id="CP104003">
    <property type="protein sequence ID" value="UWM55609.1"/>
    <property type="molecule type" value="Genomic_DNA"/>
</dbReference>
<feature type="compositionally biased region" description="Low complexity" evidence="2">
    <location>
        <begin position="51"/>
        <end position="62"/>
    </location>
</feature>
<dbReference type="Pfam" id="PF00497">
    <property type="entry name" value="SBP_bac_3"/>
    <property type="match status" value="1"/>
</dbReference>
<feature type="region of interest" description="Disordered" evidence="2">
    <location>
        <begin position="29"/>
        <end position="70"/>
    </location>
</feature>
<dbReference type="Proteomes" id="UP001057580">
    <property type="component" value="Chromosome"/>
</dbReference>
<evidence type="ECO:0000259" key="4">
    <source>
        <dbReference type="SMART" id="SM00079"/>
    </source>
</evidence>
<dbReference type="GO" id="GO:0016020">
    <property type="term" value="C:membrane"/>
    <property type="evidence" value="ECO:0007669"/>
    <property type="project" value="InterPro"/>
</dbReference>